<evidence type="ECO:0008006" key="3">
    <source>
        <dbReference type="Google" id="ProtNLM"/>
    </source>
</evidence>
<comment type="caution">
    <text evidence="1">The sequence shown here is derived from an EMBL/GenBank/DDBJ whole genome shotgun (WGS) entry which is preliminary data.</text>
</comment>
<keyword evidence="2" id="KW-1185">Reference proteome</keyword>
<protein>
    <recommendedName>
        <fullName evidence="3">Antitoxin</fullName>
    </recommendedName>
</protein>
<reference evidence="1 2" key="1">
    <citation type="submission" date="2024-10" db="EMBL/GenBank/DDBJ databases">
        <authorList>
            <person name="Cho J.-C."/>
        </authorList>
    </citation>
    <scope>NUCLEOTIDE SEQUENCE [LARGE SCALE GENOMIC DNA]</scope>
    <source>
        <strain evidence="1 2">KCTC29696</strain>
    </source>
</reference>
<accession>A0ABW7HU81</accession>
<organism evidence="1 2">
    <name type="scientific">Streptomyces chitinivorans</name>
    <dbReference type="NCBI Taxonomy" id="1257027"/>
    <lineage>
        <taxon>Bacteria</taxon>
        <taxon>Bacillati</taxon>
        <taxon>Actinomycetota</taxon>
        <taxon>Actinomycetes</taxon>
        <taxon>Kitasatosporales</taxon>
        <taxon>Streptomycetaceae</taxon>
        <taxon>Streptomyces</taxon>
    </lineage>
</organism>
<gene>
    <name evidence="1" type="ORF">ACG5V6_14120</name>
</gene>
<proteinExistence type="predicted"/>
<name>A0ABW7HU81_9ACTN</name>
<sequence length="48" mass="4864">MATKKVTITLDDPLAEALASAAEEEGTPLPGLSPERLNENCGCVPGGP</sequence>
<dbReference type="Proteomes" id="UP001607069">
    <property type="component" value="Unassembled WGS sequence"/>
</dbReference>
<dbReference type="EMBL" id="JBIHMK010000047">
    <property type="protein sequence ID" value="MFH0249348.1"/>
    <property type="molecule type" value="Genomic_DNA"/>
</dbReference>
<dbReference type="RefSeq" id="WP_279950678.1">
    <property type="nucleotide sequence ID" value="NZ_BAABEN010000016.1"/>
</dbReference>
<evidence type="ECO:0000313" key="2">
    <source>
        <dbReference type="Proteomes" id="UP001607069"/>
    </source>
</evidence>
<evidence type="ECO:0000313" key="1">
    <source>
        <dbReference type="EMBL" id="MFH0249348.1"/>
    </source>
</evidence>